<protein>
    <submittedName>
        <fullName evidence="1">Uncharacterized protein</fullName>
    </submittedName>
</protein>
<sequence>MTAIEKLLANASKAGEAELTKILAQQEAINLQMDLLAKTGVLAPGITNELKMMSTHSSARIKSIQAIRGRS</sequence>
<organism evidence="1 2">
    <name type="scientific">Caulobacter phage Seuss</name>
    <dbReference type="NCBI Taxonomy" id="1675601"/>
    <lineage>
        <taxon>Viruses</taxon>
        <taxon>Duplodnaviria</taxon>
        <taxon>Heunggongvirae</taxon>
        <taxon>Uroviricota</taxon>
        <taxon>Caudoviricetes</taxon>
        <taxon>Seussvirus</taxon>
        <taxon>Seussvirus seuss</taxon>
    </lineage>
</organism>
<proteinExistence type="predicted"/>
<dbReference type="Proteomes" id="UP000221339">
    <property type="component" value="Segment"/>
</dbReference>
<name>A0A0K1LNA0_9CAUD</name>
<reference evidence="1 2" key="1">
    <citation type="journal article" date="2015" name="Genome Announc.">
        <title>Complete Genome Sequence of Caulobacter crescentus Siphophage Seuss.</title>
        <authorList>
            <person name="Sloan J.M."/>
            <person name="Keene J.L."/>
            <person name="Cahill J.L."/>
            <person name="Rasche E.S."/>
            <person name="Kuty Everett G.F."/>
        </authorList>
    </citation>
    <scope>NUCLEOTIDE SEQUENCE [LARGE SCALE GENOMIC DNA]</scope>
</reference>
<dbReference type="EMBL" id="KT001914">
    <property type="protein sequence ID" value="AKU43615.1"/>
    <property type="molecule type" value="Genomic_DNA"/>
</dbReference>
<accession>A0A0K1LNA0</accession>
<keyword evidence="2" id="KW-1185">Reference proteome</keyword>
<evidence type="ECO:0000313" key="1">
    <source>
        <dbReference type="EMBL" id="AKU43615.1"/>
    </source>
</evidence>
<gene>
    <name evidence="1" type="ORF">CPT_Seuss89</name>
</gene>
<evidence type="ECO:0000313" key="2">
    <source>
        <dbReference type="Proteomes" id="UP000221339"/>
    </source>
</evidence>